<protein>
    <recommendedName>
        <fullName evidence="2">Aminotransferase-like plant mobile domain-containing protein</fullName>
    </recommendedName>
</protein>
<organism evidence="3 4">
    <name type="scientific">Solanum tuberosum</name>
    <name type="common">Potato</name>
    <dbReference type="NCBI Taxonomy" id="4113"/>
    <lineage>
        <taxon>Eukaryota</taxon>
        <taxon>Viridiplantae</taxon>
        <taxon>Streptophyta</taxon>
        <taxon>Embryophyta</taxon>
        <taxon>Tracheophyta</taxon>
        <taxon>Spermatophyta</taxon>
        <taxon>Magnoliopsida</taxon>
        <taxon>eudicotyledons</taxon>
        <taxon>Gunneridae</taxon>
        <taxon>Pentapetalae</taxon>
        <taxon>asterids</taxon>
        <taxon>lamiids</taxon>
        <taxon>Solanales</taxon>
        <taxon>Solanaceae</taxon>
        <taxon>Solanoideae</taxon>
        <taxon>Solaneae</taxon>
        <taxon>Solanum</taxon>
    </lineage>
</organism>
<feature type="region of interest" description="Disordered" evidence="1">
    <location>
        <begin position="313"/>
        <end position="357"/>
    </location>
</feature>
<accession>A0ABQ7TU40</accession>
<reference evidence="3 4" key="1">
    <citation type="journal article" date="2021" name="bioRxiv">
        <title>Chromosome-scale and haplotype-resolved genome assembly of a tetraploid potato cultivar.</title>
        <authorList>
            <person name="Sun H."/>
            <person name="Jiao W.-B."/>
            <person name="Krause K."/>
            <person name="Campoy J.A."/>
            <person name="Goel M."/>
            <person name="Folz-Donahue K."/>
            <person name="Kukat C."/>
            <person name="Huettel B."/>
            <person name="Schneeberger K."/>
        </authorList>
    </citation>
    <scope>NUCLEOTIDE SEQUENCE [LARGE SCALE GENOMIC DNA]</scope>
    <source>
        <strain evidence="3">SolTubOtavaFocal</strain>
        <tissue evidence="3">Leaves</tissue>
    </source>
</reference>
<name>A0ABQ7TU40_SOLTU</name>
<dbReference type="PANTHER" id="PTHR46033:SF8">
    <property type="entry name" value="PROTEIN MAINTENANCE OF MERISTEMS-LIKE"/>
    <property type="match status" value="1"/>
</dbReference>
<sequence>MQIWAWKRIIPLQPLPKSLRTNQLEASTALARKWTRRRNHQNEARTVIGAIRDVLDNLTDNQFMWQPYSEDVINGLPEWCRSGQSVWMAHVPLICEIYREWHMVDCGVRQLGYLQHTKCHEMQSNEMRQYAEEVARISMESMNAAFQGTRLSFAPDYNPPTQYDEPSPVQVSRRSRQTTPRDGARRGRRSAGEGRGRNRAEHHLIDGDNLVDNNTHLVGTPEPYYPTFDFSAGPSNTNANFSSQETVGFVTPHVSISDFAQFNRSQYGIQHGMREFPIHNSPFGGRLNFSNVTVSHDPRFNAEASQHLIFYRENPPQRTSRLHKSIRYGTGSHYQNEKHSENEDENEDVEDSENSEE</sequence>
<evidence type="ECO:0000259" key="2">
    <source>
        <dbReference type="Pfam" id="PF10536"/>
    </source>
</evidence>
<dbReference type="Pfam" id="PF10536">
    <property type="entry name" value="PMD"/>
    <property type="match status" value="1"/>
</dbReference>
<gene>
    <name evidence="3" type="ORF">KY290_036705</name>
</gene>
<comment type="caution">
    <text evidence="3">The sequence shown here is derived from an EMBL/GenBank/DDBJ whole genome shotgun (WGS) entry which is preliminary data.</text>
</comment>
<dbReference type="InterPro" id="IPR044824">
    <property type="entry name" value="MAIN-like"/>
</dbReference>
<proteinExistence type="predicted"/>
<feature type="compositionally biased region" description="Acidic residues" evidence="1">
    <location>
        <begin position="342"/>
        <end position="357"/>
    </location>
</feature>
<keyword evidence="4" id="KW-1185">Reference proteome</keyword>
<dbReference type="InterPro" id="IPR019557">
    <property type="entry name" value="AminoTfrase-like_pln_mobile"/>
</dbReference>
<evidence type="ECO:0000313" key="3">
    <source>
        <dbReference type="EMBL" id="KAH0738000.1"/>
    </source>
</evidence>
<evidence type="ECO:0000256" key="1">
    <source>
        <dbReference type="SAM" id="MobiDB-lite"/>
    </source>
</evidence>
<feature type="compositionally biased region" description="Polar residues" evidence="1">
    <location>
        <begin position="169"/>
        <end position="180"/>
    </location>
</feature>
<dbReference type="PANTHER" id="PTHR46033">
    <property type="entry name" value="PROTEIN MAIN-LIKE 2"/>
    <property type="match status" value="1"/>
</dbReference>
<feature type="domain" description="Aminotransferase-like plant mobile" evidence="2">
    <location>
        <begin position="1"/>
        <end position="142"/>
    </location>
</feature>
<feature type="region of interest" description="Disordered" evidence="1">
    <location>
        <begin position="151"/>
        <end position="208"/>
    </location>
</feature>
<dbReference type="EMBL" id="JAIVGD010000028">
    <property type="protein sequence ID" value="KAH0738000.1"/>
    <property type="molecule type" value="Genomic_DNA"/>
</dbReference>
<dbReference type="Proteomes" id="UP000826656">
    <property type="component" value="Unassembled WGS sequence"/>
</dbReference>
<evidence type="ECO:0000313" key="4">
    <source>
        <dbReference type="Proteomes" id="UP000826656"/>
    </source>
</evidence>
<feature type="compositionally biased region" description="Basic and acidic residues" evidence="1">
    <location>
        <begin position="182"/>
        <end position="206"/>
    </location>
</feature>